<keyword evidence="3" id="KW-0687">Ribonucleoprotein</keyword>
<dbReference type="GO" id="GO:0006412">
    <property type="term" value="P:translation"/>
    <property type="evidence" value="ECO:0007669"/>
    <property type="project" value="InterPro"/>
</dbReference>
<dbReference type="InterPro" id="IPR013005">
    <property type="entry name" value="Ribosomal_uL4-like"/>
</dbReference>
<proteinExistence type="inferred from homology"/>
<dbReference type="eggNOG" id="KOG1624">
    <property type="taxonomic scope" value="Eukaryota"/>
</dbReference>
<dbReference type="GO" id="GO:0003735">
    <property type="term" value="F:structural constituent of ribosome"/>
    <property type="evidence" value="ECO:0007669"/>
    <property type="project" value="InterPro"/>
</dbReference>
<dbReference type="GO" id="GO:1990904">
    <property type="term" value="C:ribonucleoprotein complex"/>
    <property type="evidence" value="ECO:0007669"/>
    <property type="project" value="UniProtKB-KW"/>
</dbReference>
<evidence type="ECO:0000313" key="7">
    <source>
        <dbReference type="Proteomes" id="UP000001568"/>
    </source>
</evidence>
<protein>
    <recommendedName>
        <fullName evidence="4">Large ribosomal subunit protein uL4m</fullName>
    </recommendedName>
</protein>
<dbReference type="InterPro" id="IPR023574">
    <property type="entry name" value="Ribosomal_uL4_dom_sf"/>
</dbReference>
<dbReference type="PANTHER" id="PTHR10746">
    <property type="entry name" value="50S RIBOSOMAL PROTEIN L4"/>
    <property type="match status" value="1"/>
</dbReference>
<comment type="similarity">
    <text evidence="1">Belongs to the universal ribosomal protein uL4 family.</text>
</comment>
<organism evidence="6 7">
    <name type="scientific">Ostreococcus lucimarinus (strain CCE9901)</name>
    <dbReference type="NCBI Taxonomy" id="436017"/>
    <lineage>
        <taxon>Eukaryota</taxon>
        <taxon>Viridiplantae</taxon>
        <taxon>Chlorophyta</taxon>
        <taxon>Mamiellophyceae</taxon>
        <taxon>Mamiellales</taxon>
        <taxon>Bathycoccaceae</taxon>
        <taxon>Ostreococcus</taxon>
    </lineage>
</organism>
<accession>A4S4R1</accession>
<dbReference type="HOGENOM" id="CLU_041575_5_1_1"/>
<dbReference type="Pfam" id="PF00573">
    <property type="entry name" value="Ribosomal_L4"/>
    <property type="match status" value="1"/>
</dbReference>
<dbReference type="HAMAP" id="MF_01328_B">
    <property type="entry name" value="Ribosomal_uL4_B"/>
    <property type="match status" value="1"/>
</dbReference>
<dbReference type="Gramene" id="ABO98605">
    <property type="protein sequence ID" value="ABO98605"/>
    <property type="gene ID" value="OSTLU_17340"/>
</dbReference>
<keyword evidence="2 6" id="KW-0689">Ribosomal protein</keyword>
<dbReference type="EMBL" id="CP000591">
    <property type="protein sequence ID" value="ABO98605.1"/>
    <property type="molecule type" value="Genomic_DNA"/>
</dbReference>
<sequence>MRVRWTIAEGQGRGEDAVVPVYSFDGEARGSVELPGRIFDQPLRVDVAHRVVRWQRAKARKGLHKTKSRGEVAGSTRKVRPQKGSGRARVGNLKAPQMRGGGTAHGPVVRSHAHALPKKVRRMGLKVALSAKAAEGKLIVVDSFAGMEPKTRAMKATLERLTGDLGLAAGGDELVRMSARNLPHVEVLPQIGANVYSILRRRTLIVTKSGLEQLIARLDAPIKR</sequence>
<dbReference type="NCBIfam" id="TIGR03953">
    <property type="entry name" value="rplD_bact"/>
    <property type="match status" value="1"/>
</dbReference>
<dbReference type="OMA" id="WIENTDA"/>
<evidence type="ECO:0000256" key="3">
    <source>
        <dbReference type="ARBA" id="ARBA00023274"/>
    </source>
</evidence>
<evidence type="ECO:0000256" key="5">
    <source>
        <dbReference type="SAM" id="MobiDB-lite"/>
    </source>
</evidence>
<dbReference type="Gene3D" id="3.40.1370.10">
    <property type="match status" value="1"/>
</dbReference>
<gene>
    <name evidence="6" type="primary">MRPL4</name>
    <name evidence="6" type="ORF">OSTLU_17340</name>
</gene>
<dbReference type="RefSeq" id="XP_001420312.1">
    <property type="nucleotide sequence ID" value="XM_001420275.1"/>
</dbReference>
<feature type="region of interest" description="Disordered" evidence="5">
    <location>
        <begin position="59"/>
        <end position="108"/>
    </location>
</feature>
<dbReference type="PANTHER" id="PTHR10746:SF6">
    <property type="entry name" value="LARGE RIBOSOMAL SUBUNIT PROTEIN UL4M"/>
    <property type="match status" value="1"/>
</dbReference>
<dbReference type="GeneID" id="5004366"/>
<evidence type="ECO:0000313" key="6">
    <source>
        <dbReference type="EMBL" id="ABO98605.1"/>
    </source>
</evidence>
<dbReference type="Proteomes" id="UP000001568">
    <property type="component" value="Chromosome 11"/>
</dbReference>
<reference evidence="6 7" key="1">
    <citation type="journal article" date="2007" name="Proc. Natl. Acad. Sci. U.S.A.">
        <title>The tiny eukaryote Ostreococcus provides genomic insights into the paradox of plankton speciation.</title>
        <authorList>
            <person name="Palenik B."/>
            <person name="Grimwood J."/>
            <person name="Aerts A."/>
            <person name="Rouze P."/>
            <person name="Salamov A."/>
            <person name="Putnam N."/>
            <person name="Dupont C."/>
            <person name="Jorgensen R."/>
            <person name="Derelle E."/>
            <person name="Rombauts S."/>
            <person name="Zhou K."/>
            <person name="Otillar R."/>
            <person name="Merchant S.S."/>
            <person name="Podell S."/>
            <person name="Gaasterland T."/>
            <person name="Napoli C."/>
            <person name="Gendler K."/>
            <person name="Manuell A."/>
            <person name="Tai V."/>
            <person name="Vallon O."/>
            <person name="Piganeau G."/>
            <person name="Jancek S."/>
            <person name="Heijde M."/>
            <person name="Jabbari K."/>
            <person name="Bowler C."/>
            <person name="Lohr M."/>
            <person name="Robbens S."/>
            <person name="Werner G."/>
            <person name="Dubchak I."/>
            <person name="Pazour G.J."/>
            <person name="Ren Q."/>
            <person name="Paulsen I."/>
            <person name="Delwiche C."/>
            <person name="Schmutz J."/>
            <person name="Rokhsar D."/>
            <person name="Van de Peer Y."/>
            <person name="Moreau H."/>
            <person name="Grigoriev I.V."/>
        </authorList>
    </citation>
    <scope>NUCLEOTIDE SEQUENCE [LARGE SCALE GENOMIC DNA]</scope>
    <source>
        <strain evidence="6 7">CCE9901</strain>
    </source>
</reference>
<dbReference type="KEGG" id="olu:OSTLU_17340"/>
<dbReference type="GO" id="GO:0005840">
    <property type="term" value="C:ribosome"/>
    <property type="evidence" value="ECO:0007669"/>
    <property type="project" value="UniProtKB-KW"/>
</dbReference>
<dbReference type="STRING" id="436017.A4S4R1"/>
<evidence type="ECO:0000256" key="4">
    <source>
        <dbReference type="ARBA" id="ARBA00040565"/>
    </source>
</evidence>
<name>A4S4R1_OSTLU</name>
<dbReference type="AlphaFoldDB" id="A4S4R1"/>
<evidence type="ECO:0000256" key="1">
    <source>
        <dbReference type="ARBA" id="ARBA00010528"/>
    </source>
</evidence>
<dbReference type="InterPro" id="IPR002136">
    <property type="entry name" value="Ribosomal_uL4"/>
</dbReference>
<evidence type="ECO:0000256" key="2">
    <source>
        <dbReference type="ARBA" id="ARBA00022980"/>
    </source>
</evidence>
<dbReference type="SUPFAM" id="SSF52166">
    <property type="entry name" value="Ribosomal protein L4"/>
    <property type="match status" value="1"/>
</dbReference>
<keyword evidence="7" id="KW-1185">Reference proteome</keyword>
<dbReference type="OrthoDB" id="275876at2759"/>